<dbReference type="PANTHER" id="PTHR15544:SF0">
    <property type="entry name" value="TETRATRICOPEPTIDE REPEAT PROTEIN 33"/>
    <property type="match status" value="1"/>
</dbReference>
<dbReference type="Gene3D" id="1.25.40.10">
    <property type="entry name" value="Tetratricopeptide repeat domain"/>
    <property type="match status" value="1"/>
</dbReference>
<dbReference type="Proteomes" id="UP000326759">
    <property type="component" value="Unassembled WGS sequence"/>
</dbReference>
<feature type="repeat" description="TPR" evidence="1">
    <location>
        <begin position="128"/>
        <end position="161"/>
    </location>
</feature>
<dbReference type="InterPro" id="IPR052658">
    <property type="entry name" value="TPR-containing"/>
</dbReference>
<evidence type="ECO:0000256" key="1">
    <source>
        <dbReference type="PROSITE-ProRule" id="PRU00339"/>
    </source>
</evidence>
<reference evidence="3 4" key="1">
    <citation type="journal article" date="2019" name="PLoS Biol.">
        <title>Sex chromosomes control vertical transmission of feminizing Wolbachia symbionts in an isopod.</title>
        <authorList>
            <person name="Becking T."/>
            <person name="Chebbi M.A."/>
            <person name="Giraud I."/>
            <person name="Moumen B."/>
            <person name="Laverre T."/>
            <person name="Caubet Y."/>
            <person name="Peccoud J."/>
            <person name="Gilbert C."/>
            <person name="Cordaux R."/>
        </authorList>
    </citation>
    <scope>NUCLEOTIDE SEQUENCE [LARGE SCALE GENOMIC DNA]</scope>
    <source>
        <strain evidence="3">ANa2</strain>
        <tissue evidence="3">Whole body excluding digestive tract and cuticle</tissue>
    </source>
</reference>
<dbReference type="PROSITE" id="PS50005">
    <property type="entry name" value="TPR"/>
    <property type="match status" value="1"/>
</dbReference>
<dbReference type="EMBL" id="SEYY01011925">
    <property type="protein sequence ID" value="KAB7501039.1"/>
    <property type="molecule type" value="Genomic_DNA"/>
</dbReference>
<feature type="compositionally biased region" description="Basic and acidic residues" evidence="2">
    <location>
        <begin position="212"/>
        <end position="228"/>
    </location>
</feature>
<protein>
    <submittedName>
        <fullName evidence="3">Tetratricopeptide repeat protein 33</fullName>
    </submittedName>
</protein>
<dbReference type="PANTHER" id="PTHR15544">
    <property type="entry name" value="OSMOSIS RESPONSIVE FACTOR"/>
    <property type="match status" value="1"/>
</dbReference>
<dbReference type="SUPFAM" id="SSF48452">
    <property type="entry name" value="TPR-like"/>
    <property type="match status" value="1"/>
</dbReference>
<sequence>MLIVIQFEEIQRGENMNLMQSFTWKRKKNITQKKHTLFSVKDEEEEELDPDVDWLTAAKRPKALLLEDKISKAKRLRDEGVILADEERWWEAINHWGEAVSLIPNDHETLDMIAQAYMKLQTLHRYGGQGYQTLGRSQLGVGEVSLAIKSFSKAIRLSPDQMELWKEDLEWAINLREKQNELEESDKQRKLEVESENALIIEELENEEQESEFMKSCDDKSENKKPDEISQGLPNDKEYNFKYNSKVPLVRFKR</sequence>
<gene>
    <name evidence="3" type="primary">ttc33</name>
    <name evidence="3" type="ORF">Anas_05891</name>
</gene>
<dbReference type="InterPro" id="IPR019734">
    <property type="entry name" value="TPR_rpt"/>
</dbReference>
<organism evidence="3 4">
    <name type="scientific">Armadillidium nasatum</name>
    <dbReference type="NCBI Taxonomy" id="96803"/>
    <lineage>
        <taxon>Eukaryota</taxon>
        <taxon>Metazoa</taxon>
        <taxon>Ecdysozoa</taxon>
        <taxon>Arthropoda</taxon>
        <taxon>Crustacea</taxon>
        <taxon>Multicrustacea</taxon>
        <taxon>Malacostraca</taxon>
        <taxon>Eumalacostraca</taxon>
        <taxon>Peracarida</taxon>
        <taxon>Isopoda</taxon>
        <taxon>Oniscidea</taxon>
        <taxon>Crinocheta</taxon>
        <taxon>Armadillidiidae</taxon>
        <taxon>Armadillidium</taxon>
    </lineage>
</organism>
<keyword evidence="1" id="KW-0802">TPR repeat</keyword>
<proteinExistence type="predicted"/>
<dbReference type="InterPro" id="IPR011990">
    <property type="entry name" value="TPR-like_helical_dom_sf"/>
</dbReference>
<evidence type="ECO:0000256" key="2">
    <source>
        <dbReference type="SAM" id="MobiDB-lite"/>
    </source>
</evidence>
<keyword evidence="4" id="KW-1185">Reference proteome</keyword>
<evidence type="ECO:0000313" key="3">
    <source>
        <dbReference type="EMBL" id="KAB7501039.1"/>
    </source>
</evidence>
<dbReference type="OrthoDB" id="2423701at2759"/>
<dbReference type="SMART" id="SM00028">
    <property type="entry name" value="TPR"/>
    <property type="match status" value="2"/>
</dbReference>
<comment type="caution">
    <text evidence="3">The sequence shown here is derived from an EMBL/GenBank/DDBJ whole genome shotgun (WGS) entry which is preliminary data.</text>
</comment>
<feature type="region of interest" description="Disordered" evidence="2">
    <location>
        <begin position="204"/>
        <end position="237"/>
    </location>
</feature>
<accession>A0A5N5T4P0</accession>
<dbReference type="AlphaFoldDB" id="A0A5N5T4P0"/>
<name>A0A5N5T4P0_9CRUS</name>
<evidence type="ECO:0000313" key="4">
    <source>
        <dbReference type="Proteomes" id="UP000326759"/>
    </source>
</evidence>